<reference evidence="2" key="1">
    <citation type="submission" date="2024-07" db="EMBL/GenBank/DDBJ databases">
        <authorList>
            <person name="Yu S.T."/>
        </authorList>
    </citation>
    <scope>NUCLEOTIDE SEQUENCE</scope>
    <source>
        <strain evidence="2">R35</strain>
    </source>
</reference>
<feature type="compositionally biased region" description="Polar residues" evidence="1">
    <location>
        <begin position="22"/>
        <end position="36"/>
    </location>
</feature>
<dbReference type="AlphaFoldDB" id="A0AB39SQX9"/>
<evidence type="ECO:0000256" key="1">
    <source>
        <dbReference type="SAM" id="MobiDB-lite"/>
    </source>
</evidence>
<sequence>MTHHVSDGFSSPQAAAGAARTRSMTWARTSGCQAASKTAMPITIASSS</sequence>
<dbReference type="EMBL" id="CP163440">
    <property type="protein sequence ID" value="XDQ69022.1"/>
    <property type="molecule type" value="Genomic_DNA"/>
</dbReference>
<evidence type="ECO:0000313" key="2">
    <source>
        <dbReference type="EMBL" id="XDQ69022.1"/>
    </source>
</evidence>
<gene>
    <name evidence="2" type="ORF">AB5J50_22230</name>
</gene>
<feature type="region of interest" description="Disordered" evidence="1">
    <location>
        <begin position="1"/>
        <end position="48"/>
    </location>
</feature>
<protein>
    <submittedName>
        <fullName evidence="2">Uncharacterized protein</fullName>
    </submittedName>
</protein>
<name>A0AB39SQX9_9ACTN</name>
<dbReference type="RefSeq" id="WP_369265767.1">
    <property type="nucleotide sequence ID" value="NZ_CP163440.1"/>
</dbReference>
<proteinExistence type="predicted"/>
<organism evidence="2">
    <name type="scientific">Streptomyces sp. R35</name>
    <dbReference type="NCBI Taxonomy" id="3238630"/>
    <lineage>
        <taxon>Bacteria</taxon>
        <taxon>Bacillati</taxon>
        <taxon>Actinomycetota</taxon>
        <taxon>Actinomycetes</taxon>
        <taxon>Kitasatosporales</taxon>
        <taxon>Streptomycetaceae</taxon>
        <taxon>Streptomyces</taxon>
    </lineage>
</organism>
<accession>A0AB39SQX9</accession>